<dbReference type="Pfam" id="PF03527">
    <property type="entry name" value="RHS"/>
    <property type="match status" value="1"/>
</dbReference>
<proteinExistence type="predicted"/>
<dbReference type="NCBIfam" id="TIGR03696">
    <property type="entry name" value="Rhs_assc_core"/>
    <property type="match status" value="1"/>
</dbReference>
<evidence type="ECO:0000256" key="1">
    <source>
        <dbReference type="SAM" id="MobiDB-lite"/>
    </source>
</evidence>
<dbReference type="Pfam" id="PF20148">
    <property type="entry name" value="DUF6531"/>
    <property type="match status" value="1"/>
</dbReference>
<evidence type="ECO:0000259" key="2">
    <source>
        <dbReference type="Pfam" id="PF03527"/>
    </source>
</evidence>
<feature type="region of interest" description="Disordered" evidence="1">
    <location>
        <begin position="1502"/>
        <end position="1521"/>
    </location>
</feature>
<dbReference type="InterPro" id="IPR031325">
    <property type="entry name" value="RHS_repeat"/>
</dbReference>
<dbReference type="InterPro" id="IPR045351">
    <property type="entry name" value="DUF6531"/>
</dbReference>
<feature type="domain" description="DUF6531" evidence="3">
    <location>
        <begin position="46"/>
        <end position="126"/>
    </location>
</feature>
<protein>
    <submittedName>
        <fullName evidence="4">RHS repeat-associated core domain-containing protein</fullName>
    </submittedName>
</protein>
<dbReference type="Gene3D" id="2.180.10.10">
    <property type="entry name" value="RHS repeat-associated core"/>
    <property type="match status" value="4"/>
</dbReference>
<dbReference type="RefSeq" id="WP_277849665.1">
    <property type="nucleotide sequence ID" value="NZ_CP120956.1"/>
</dbReference>
<dbReference type="Pfam" id="PF05593">
    <property type="entry name" value="RHS_repeat"/>
    <property type="match status" value="5"/>
</dbReference>
<dbReference type="InterPro" id="IPR006530">
    <property type="entry name" value="YD"/>
</dbReference>
<dbReference type="NCBIfam" id="TIGR01643">
    <property type="entry name" value="YD_repeat_2x"/>
    <property type="match status" value="5"/>
</dbReference>
<dbReference type="InterPro" id="IPR001826">
    <property type="entry name" value="RHS"/>
</dbReference>
<dbReference type="PANTHER" id="PTHR32305:SF15">
    <property type="entry name" value="PROTEIN RHSA-RELATED"/>
    <property type="match status" value="1"/>
</dbReference>
<dbReference type="EMBL" id="CP120956">
    <property type="protein sequence ID" value="WFF83084.1"/>
    <property type="molecule type" value="Genomic_DNA"/>
</dbReference>
<dbReference type="InterPro" id="IPR050708">
    <property type="entry name" value="T6SS_VgrG/RHS"/>
</dbReference>
<reference evidence="4" key="1">
    <citation type="submission" date="2023-03" db="EMBL/GenBank/DDBJ databases">
        <title>Synergistic degradation of erythromycin by symbiotic bacteria Ery-6A and Ery-6B and application in simulated water remediation.</title>
        <authorList>
            <person name="Xu S."/>
        </authorList>
    </citation>
    <scope>NUCLEOTIDE SEQUENCE</scope>
    <source>
        <strain evidence="4">Ery-6A</strain>
    </source>
</reference>
<gene>
    <name evidence="4" type="ORF">PYR84_10415</name>
</gene>
<evidence type="ECO:0000259" key="3">
    <source>
        <dbReference type="Pfam" id="PF20148"/>
    </source>
</evidence>
<dbReference type="PANTHER" id="PTHR32305">
    <property type="match status" value="1"/>
</dbReference>
<feature type="compositionally biased region" description="Polar residues" evidence="1">
    <location>
        <begin position="1502"/>
        <end position="1511"/>
    </location>
</feature>
<dbReference type="PRINTS" id="PR00394">
    <property type="entry name" value="RHSPROTEIN"/>
</dbReference>
<dbReference type="InterPro" id="IPR022385">
    <property type="entry name" value="Rhs_assc_core"/>
</dbReference>
<evidence type="ECO:0000313" key="5">
    <source>
        <dbReference type="Proteomes" id="UP001219066"/>
    </source>
</evidence>
<feature type="domain" description="RHS protein conserved region" evidence="2">
    <location>
        <begin position="1277"/>
        <end position="1313"/>
    </location>
</feature>
<dbReference type="Proteomes" id="UP001219066">
    <property type="component" value="Chromosome"/>
</dbReference>
<accession>A0AAX3ST02</accession>
<name>A0AAX3ST02_9BURK</name>
<organism evidence="4 5">
    <name type="scientific">Delftia tsuruhatensis</name>
    <dbReference type="NCBI Taxonomy" id="180282"/>
    <lineage>
        <taxon>Bacteria</taxon>
        <taxon>Pseudomonadati</taxon>
        <taxon>Pseudomonadota</taxon>
        <taxon>Betaproteobacteria</taxon>
        <taxon>Burkholderiales</taxon>
        <taxon>Comamonadaceae</taxon>
        <taxon>Delftia</taxon>
    </lineage>
</organism>
<evidence type="ECO:0000313" key="4">
    <source>
        <dbReference type="EMBL" id="WFF83084.1"/>
    </source>
</evidence>
<sequence length="1529" mass="168314">MSGQPAARITDSVVKGKIVTGSRTVLIGSQGGLACSVCPGGITVSSPVNPQLGAKVLLGAQDLDFALPSAALPVAWQRQYSSYVNPEHGAACGLLGHGWHLLQELSIRLQEEATLLLDASGRVITFDQPLAPGGQLHSASEDIWLLRGGSPEPDGGTAPWAANPRWSHVEAALACNPEAILAFSGDGDTLWGFGPPPGESVDGPWRLMAQIDRFGRRQLYHYSDGKTTAPDVNGSPEPLPAGRLVSLSDGTGRRYRLLHQRIHGGRDAQGLNGLWGADDGWRLIGVDLTQDPLHPLSTPITLVRYGYSSAGDLITVHDRAGQLVREFEWDHHRISAHRHASGPWHRYRYESAQPGARVIEHSNQEGLSYRFDYLSQPPGPDGQPRAATRVSDSLDRIETYYFEGAAGLSRLIAHHKADGSRWLQSYDSFGRLASRTDPLGRSVHLRRDGQGRLIGVQLPDGRSTQQEHDEATGRLLTSTDPAGATTGYQYDAWGRLTQITQADGSTERYHYPDPQEAPLTCDSPRRIEDAQGGSKQLAWSDAGQLLSYTDCSGHSTHYHYDRWGALIEVGNALGQRQRHQRDGQGRIVASELPNGQIERYHYDSAGHLTRIEPAQPPLTPLMGGQSPAAPAADPSIHLRYDLWGRLVQRTHGGLTLAFEYDSAGRLTRLVNENGAQSRFAWDALDRLVQEEGFDQRLQRYRWDAAGQLMEATDGNAARQSSSHYRWDEGGRLVERQLPATAHAPAQTHRYEWDAAGRLMVASVWQHTVENTAENTTQLQSRIALERDALGRITAEVQQLYRPGKHSNGGGGADQIEYEHRIAHSLDALGARQHSQLQGLGKIAWLTYGSGHVHGLQLNGAGLIDFERDALHREVRRSLHPPTPAAEADADAHHPLQVQRQWDSMGRLTALGTTGLQSMEGREHLVQPLIGQILGRRYHYDSLGQLVAIEQAGAPGQAAQLLRYGYDSAGRLRAATDSQDPQTTARWQIDPAGNRLPALGAPGAPGQTNTQDSWAAQVHAHWRHTDFNLMGLGHLAGQRQGPVQRWEDNRIGFSEDRVWRYDPCGNRIAQMHADHSQQQLHYDGAHQLIAVRSSQIQGNAEQLRHHSRYTYDALGRRLKQQVESADSTTPTRTHYYGWDGDRLIHTERLQHGSDTRHIEHTIYEPGSFTPLVRLSTTASGDPQDEPHLLVQAIAAGLPDQDDPNHTPALALMQTMLDAMPRDMQQDAARHLRHTLDHGLPPGAQAMLGEQADSTARLLNGMQAKLQEQEKEQHARIAIHHYHCDHLGTPMALTDQRGLVTWAAKLDPWGNVLQEYNPQGIHQAIRLPGQHHDRETGLYYNRHRYYDPVVGSYVNQDPIGLAGGVNKSIYATSPIIFTDPLGLAPVKTCAERILQAAKKLNNQARYSSKSSYGFGEDKNKCNLFVHEVLEDASVKSPSRYKYGIIPRGPISAGDWADEKNIIPNFEIVNSPKPGDIVAVAYPYPDASGHVAVVTENNTTIGAGSENGSHSTGWPWNGGAPKGNPVYRRCKD</sequence>